<reference evidence="11" key="2">
    <citation type="submission" date="2021-08" db="EMBL/GenBank/DDBJ databases">
        <authorList>
            <person name="Tani A."/>
            <person name="Ola A."/>
            <person name="Ogura Y."/>
            <person name="Katsura K."/>
            <person name="Hayashi T."/>
        </authorList>
    </citation>
    <scope>NUCLEOTIDE SEQUENCE</scope>
    <source>
        <strain evidence="11">DSM 19015</strain>
    </source>
</reference>
<evidence type="ECO:0000256" key="7">
    <source>
        <dbReference type="ARBA" id="ARBA00023002"/>
    </source>
</evidence>
<dbReference type="Gene3D" id="3.40.718.10">
    <property type="entry name" value="Isopropylmalate Dehydrogenase"/>
    <property type="match status" value="1"/>
</dbReference>
<dbReference type="InterPro" id="IPR004790">
    <property type="entry name" value="Isocitrate_DH_NADP"/>
</dbReference>
<keyword evidence="6 9" id="KW-0521">NADP</keyword>
<dbReference type="SMART" id="SM01329">
    <property type="entry name" value="Iso_dh"/>
    <property type="match status" value="1"/>
</dbReference>
<keyword evidence="8 9" id="KW-0464">Manganese</keyword>
<sequence>MSKIKVANPVVELDGDEMTRIIWAEIKDKLIHPYLDVDLEYYDLGVEHRDATGDQVTIDAANAIKRHGVGVKCATITPDEQRVKEFGLKEMWKSPNGTIRNILGGVIFREPIICKNVPRLVPGWTQPIVVGRHAYGDQYRATDFKVPGKGRLSIKFEGEDGTVIEKEVFKFPEAGVAMAMYNLDDSIRDFARASLNYGLNRKYPVYLSTKNTILKAYDGRFKDLFQEVFDNEFKSRFDALGIVYEHRLIDDMVASALKWSGGYVWACKNYDGDVQSDTVAQGFGSLGLMTSVLLTPDGRTVEAEAAHGTVTRHYREHQKGKETSTNSIASIFAWSRGLAHRAKLDDNADLAKFANTLETVCVDTVEKGFMTKDLALLVGPDQKWLSTTGFLDKVDEHLKTAMA</sequence>
<dbReference type="EMBL" id="BPQP01000033">
    <property type="protein sequence ID" value="GJD95122.1"/>
    <property type="molecule type" value="Genomic_DNA"/>
</dbReference>
<evidence type="ECO:0000256" key="8">
    <source>
        <dbReference type="ARBA" id="ARBA00023211"/>
    </source>
</evidence>
<gene>
    <name evidence="11" type="primary">icd</name>
    <name evidence="11" type="ORF">OCOJLMKI_2331</name>
</gene>
<dbReference type="EC" id="1.1.1.42" evidence="9"/>
<dbReference type="PROSITE" id="PS00470">
    <property type="entry name" value="IDH_IMDH"/>
    <property type="match status" value="1"/>
</dbReference>
<keyword evidence="4 9" id="KW-0479">Metal-binding</keyword>
<comment type="similarity">
    <text evidence="2 9">Belongs to the isocitrate and isopropylmalate dehydrogenases family.</text>
</comment>
<evidence type="ECO:0000256" key="5">
    <source>
        <dbReference type="ARBA" id="ARBA00022842"/>
    </source>
</evidence>
<dbReference type="NCBIfam" id="TIGR00127">
    <property type="entry name" value="nadp_idh_euk"/>
    <property type="match status" value="1"/>
</dbReference>
<dbReference type="InterPro" id="IPR024084">
    <property type="entry name" value="IsoPropMal-DH-like_dom"/>
</dbReference>
<keyword evidence="7 9" id="KW-0560">Oxidoreductase</keyword>
<keyword evidence="3 9" id="KW-0816">Tricarboxylic acid cycle</keyword>
<name>A0ABQ4RY63_9HYPH</name>
<comment type="catalytic activity">
    <reaction evidence="9">
        <text>D-threo-isocitrate + NADP(+) = 2-oxoglutarate + CO2 + NADPH</text>
        <dbReference type="Rhea" id="RHEA:19629"/>
        <dbReference type="ChEBI" id="CHEBI:15562"/>
        <dbReference type="ChEBI" id="CHEBI:16526"/>
        <dbReference type="ChEBI" id="CHEBI:16810"/>
        <dbReference type="ChEBI" id="CHEBI:57783"/>
        <dbReference type="ChEBI" id="CHEBI:58349"/>
        <dbReference type="EC" id="1.1.1.42"/>
    </reaction>
</comment>
<dbReference type="PIRSF" id="PIRSF000108">
    <property type="entry name" value="IDH_NADP"/>
    <property type="match status" value="1"/>
</dbReference>
<dbReference type="Pfam" id="PF00180">
    <property type="entry name" value="Iso_dh"/>
    <property type="match status" value="1"/>
</dbReference>
<comment type="cofactor">
    <cofactor evidence="9">
        <name>Mg(2+)</name>
        <dbReference type="ChEBI" id="CHEBI:18420"/>
    </cofactor>
    <cofactor evidence="9">
        <name>Mn(2+)</name>
        <dbReference type="ChEBI" id="CHEBI:29035"/>
    </cofactor>
    <text evidence="9">Binds 1 Mg(2+) or Mn(2+) ion per subunit.</text>
</comment>
<feature type="domain" description="Isopropylmalate dehydrogenase-like" evidence="10">
    <location>
        <begin position="9"/>
        <end position="394"/>
    </location>
</feature>
<organism evidence="11 12">
    <name type="scientific">Methylobacterium iners</name>
    <dbReference type="NCBI Taxonomy" id="418707"/>
    <lineage>
        <taxon>Bacteria</taxon>
        <taxon>Pseudomonadati</taxon>
        <taxon>Pseudomonadota</taxon>
        <taxon>Alphaproteobacteria</taxon>
        <taxon>Hyphomicrobiales</taxon>
        <taxon>Methylobacteriaceae</taxon>
        <taxon>Methylobacterium</taxon>
    </lineage>
</organism>
<reference evidence="11" key="1">
    <citation type="journal article" date="2021" name="Front. Microbiol.">
        <title>Comprehensive Comparative Genomics and Phenotyping of Methylobacterium Species.</title>
        <authorList>
            <person name="Alessa O."/>
            <person name="Ogura Y."/>
            <person name="Fujitani Y."/>
            <person name="Takami H."/>
            <person name="Hayashi T."/>
            <person name="Sahin N."/>
            <person name="Tani A."/>
        </authorList>
    </citation>
    <scope>NUCLEOTIDE SEQUENCE</scope>
    <source>
        <strain evidence="11">DSM 19015</strain>
    </source>
</reference>
<dbReference type="PANTHER" id="PTHR11822:SF21">
    <property type="entry name" value="ISOCITRATE DEHYDROGENASE [NADP], MITOCHONDRIAL"/>
    <property type="match status" value="1"/>
</dbReference>
<dbReference type="SUPFAM" id="SSF53659">
    <property type="entry name" value="Isocitrate/Isopropylmalate dehydrogenase-like"/>
    <property type="match status" value="1"/>
</dbReference>
<evidence type="ECO:0000256" key="4">
    <source>
        <dbReference type="ARBA" id="ARBA00022723"/>
    </source>
</evidence>
<comment type="cofactor">
    <cofactor evidence="1">
        <name>Mn(2+)</name>
        <dbReference type="ChEBI" id="CHEBI:29035"/>
    </cofactor>
</comment>
<keyword evidence="12" id="KW-1185">Reference proteome</keyword>
<keyword evidence="5 9" id="KW-0460">Magnesium</keyword>
<comment type="caution">
    <text evidence="11">The sequence shown here is derived from an EMBL/GenBank/DDBJ whole genome shotgun (WGS) entry which is preliminary data.</text>
</comment>
<evidence type="ECO:0000313" key="11">
    <source>
        <dbReference type="EMBL" id="GJD95122.1"/>
    </source>
</evidence>
<evidence type="ECO:0000256" key="6">
    <source>
        <dbReference type="ARBA" id="ARBA00022857"/>
    </source>
</evidence>
<evidence type="ECO:0000259" key="10">
    <source>
        <dbReference type="SMART" id="SM01329"/>
    </source>
</evidence>
<accession>A0ABQ4RY63</accession>
<dbReference type="PANTHER" id="PTHR11822">
    <property type="entry name" value="NADP-SPECIFIC ISOCITRATE DEHYDROGENASE"/>
    <property type="match status" value="1"/>
</dbReference>
<dbReference type="Proteomes" id="UP001055125">
    <property type="component" value="Unassembled WGS sequence"/>
</dbReference>
<dbReference type="RefSeq" id="WP_238244266.1">
    <property type="nucleotide sequence ID" value="NZ_BPQP01000033.1"/>
</dbReference>
<protein>
    <recommendedName>
        <fullName evidence="9">Isocitrate dehydrogenase [NADP]</fullName>
        <ecNumber evidence="9">1.1.1.42</ecNumber>
    </recommendedName>
</protein>
<evidence type="ECO:0000256" key="9">
    <source>
        <dbReference type="PIRNR" id="PIRNR000108"/>
    </source>
</evidence>
<evidence type="ECO:0000313" key="12">
    <source>
        <dbReference type="Proteomes" id="UP001055125"/>
    </source>
</evidence>
<proteinExistence type="inferred from homology"/>
<evidence type="ECO:0000256" key="2">
    <source>
        <dbReference type="ARBA" id="ARBA00007769"/>
    </source>
</evidence>
<evidence type="ECO:0000256" key="3">
    <source>
        <dbReference type="ARBA" id="ARBA00022532"/>
    </source>
</evidence>
<evidence type="ECO:0000256" key="1">
    <source>
        <dbReference type="ARBA" id="ARBA00001936"/>
    </source>
</evidence>
<dbReference type="InterPro" id="IPR019818">
    <property type="entry name" value="IsoCit/isopropylmalate_DH_CS"/>
</dbReference>
<dbReference type="NCBIfam" id="NF006156">
    <property type="entry name" value="PRK08299.1"/>
    <property type="match status" value="1"/>
</dbReference>